<proteinExistence type="predicted"/>
<sequence length="164" mass="17749">MSEKHVVVQGALCECQFGFVPDTLKVDSHQYEYANDKDGSQKLIGTTLELGQPFQNKTFGQCKLQPTGSSYKPCQPAITQWTGFYENVILKNGGNIITEDSKATCAIAGAPCVKISNHGQIAQPSQQNMDNADEDTQAQLNPMVNPADIGNPEQSSEGITVRAK</sequence>
<dbReference type="Pfam" id="PF14107">
    <property type="entry name" value="DUF4280"/>
    <property type="match status" value="1"/>
</dbReference>
<accession>A0A162Y4Q2</accession>
<dbReference type="InterPro" id="IPR025460">
    <property type="entry name" value="DUF4280"/>
</dbReference>
<name>A0A162Y4Q2_9FLAO</name>
<dbReference type="STRING" id="1642818.AWE51_15170"/>
<reference evidence="2 3" key="1">
    <citation type="submission" date="2016-01" db="EMBL/GenBank/DDBJ databases">
        <title>The draft genome sequence of Aquimarina sp. RZW4-3-2.</title>
        <authorList>
            <person name="Wang Y."/>
        </authorList>
    </citation>
    <scope>NUCLEOTIDE SEQUENCE [LARGE SCALE GENOMIC DNA]</scope>
    <source>
        <strain evidence="2 3">RZW4-3-2</strain>
    </source>
</reference>
<organism evidence="2 3">
    <name type="scientific">Aquimarina aggregata</name>
    <dbReference type="NCBI Taxonomy" id="1642818"/>
    <lineage>
        <taxon>Bacteria</taxon>
        <taxon>Pseudomonadati</taxon>
        <taxon>Bacteroidota</taxon>
        <taxon>Flavobacteriia</taxon>
        <taxon>Flavobacteriales</taxon>
        <taxon>Flavobacteriaceae</taxon>
        <taxon>Aquimarina</taxon>
    </lineage>
</organism>
<evidence type="ECO:0000313" key="2">
    <source>
        <dbReference type="EMBL" id="KZS38920.1"/>
    </source>
</evidence>
<dbReference type="OrthoDB" id="882303at2"/>
<evidence type="ECO:0000313" key="3">
    <source>
        <dbReference type="Proteomes" id="UP000076715"/>
    </source>
</evidence>
<dbReference type="EMBL" id="LQRT01000046">
    <property type="protein sequence ID" value="KZS38920.1"/>
    <property type="molecule type" value="Genomic_DNA"/>
</dbReference>
<feature type="region of interest" description="Disordered" evidence="1">
    <location>
        <begin position="142"/>
        <end position="164"/>
    </location>
</feature>
<evidence type="ECO:0008006" key="4">
    <source>
        <dbReference type="Google" id="ProtNLM"/>
    </source>
</evidence>
<dbReference type="RefSeq" id="WP_066318860.1">
    <property type="nucleotide sequence ID" value="NZ_CANLSS010000031.1"/>
</dbReference>
<protein>
    <recommendedName>
        <fullName evidence="4">DUF4280 domain-containing protein</fullName>
    </recommendedName>
</protein>
<dbReference type="AlphaFoldDB" id="A0A162Y4Q2"/>
<dbReference type="Proteomes" id="UP000076715">
    <property type="component" value="Unassembled WGS sequence"/>
</dbReference>
<gene>
    <name evidence="2" type="ORF">AWE51_15170</name>
</gene>
<evidence type="ECO:0000256" key="1">
    <source>
        <dbReference type="SAM" id="MobiDB-lite"/>
    </source>
</evidence>
<keyword evidence="3" id="KW-1185">Reference proteome</keyword>
<comment type="caution">
    <text evidence="2">The sequence shown here is derived from an EMBL/GenBank/DDBJ whole genome shotgun (WGS) entry which is preliminary data.</text>
</comment>